<dbReference type="PANTHER" id="PTHR17102">
    <property type="entry name" value="NEURONAL REGENERATION-RELATED PROTEIN"/>
    <property type="match status" value="1"/>
</dbReference>
<dbReference type="Proteomes" id="UP000018936">
    <property type="component" value="Unassembled WGS sequence"/>
</dbReference>
<dbReference type="InterPro" id="IPR024417">
    <property type="entry name" value="Neuronal_3.1"/>
</dbReference>
<name>V8NDI2_OPHHA</name>
<dbReference type="AlphaFoldDB" id="V8NDI2"/>
<comment type="caution">
    <text evidence="4">The sequence shown here is derived from an EMBL/GenBank/DDBJ whole genome shotgun (WGS) entry which is preliminary data.</text>
</comment>
<keyword evidence="5" id="KW-1185">Reference proteome</keyword>
<dbReference type="OrthoDB" id="9383199at2759"/>
<organism evidence="4 5">
    <name type="scientific">Ophiophagus hannah</name>
    <name type="common">King cobra</name>
    <name type="synonym">Naja hannah</name>
    <dbReference type="NCBI Taxonomy" id="8665"/>
    <lineage>
        <taxon>Eukaryota</taxon>
        <taxon>Metazoa</taxon>
        <taxon>Chordata</taxon>
        <taxon>Craniata</taxon>
        <taxon>Vertebrata</taxon>
        <taxon>Euteleostomi</taxon>
        <taxon>Lepidosauria</taxon>
        <taxon>Squamata</taxon>
        <taxon>Bifurcata</taxon>
        <taxon>Unidentata</taxon>
        <taxon>Episquamata</taxon>
        <taxon>Toxicofera</taxon>
        <taxon>Serpentes</taxon>
        <taxon>Colubroidea</taxon>
        <taxon>Elapidae</taxon>
        <taxon>Elapinae</taxon>
        <taxon>Ophiophagus</taxon>
    </lineage>
</organism>
<evidence type="ECO:0000313" key="5">
    <source>
        <dbReference type="Proteomes" id="UP000018936"/>
    </source>
</evidence>
<dbReference type="GO" id="GO:0031103">
    <property type="term" value="P:axon regeneration"/>
    <property type="evidence" value="ECO:0007669"/>
    <property type="project" value="TreeGrafter"/>
</dbReference>
<dbReference type="GO" id="GO:0017015">
    <property type="term" value="P:regulation of transforming growth factor beta receptor signaling pathway"/>
    <property type="evidence" value="ECO:0007669"/>
    <property type="project" value="TreeGrafter"/>
</dbReference>
<dbReference type="PANTHER" id="PTHR17102:SF4">
    <property type="entry name" value="NEURONAL REGENERATION-RELATED PROTEIN"/>
    <property type="match status" value="1"/>
</dbReference>
<evidence type="ECO:0000256" key="1">
    <source>
        <dbReference type="ARBA" id="ARBA00022173"/>
    </source>
</evidence>
<accession>V8NDI2</accession>
<evidence type="ECO:0000313" key="4">
    <source>
        <dbReference type="EMBL" id="ETE60339.1"/>
    </source>
</evidence>
<protein>
    <recommendedName>
        <fullName evidence="1">Neuronal regeneration-related protein</fullName>
    </recommendedName>
    <alternativeName>
        <fullName evidence="2">Neuronal protein 3.1</fullName>
    </alternativeName>
    <alternativeName>
        <fullName evidence="3">Protein p311</fullName>
    </alternativeName>
</protein>
<dbReference type="EMBL" id="AZIM01004749">
    <property type="protein sequence ID" value="ETE60339.1"/>
    <property type="molecule type" value="Genomic_DNA"/>
</dbReference>
<reference evidence="4 5" key="1">
    <citation type="journal article" date="2013" name="Proc. Natl. Acad. Sci. U.S.A.">
        <title>The king cobra genome reveals dynamic gene evolution and adaptation in the snake venom system.</title>
        <authorList>
            <person name="Vonk F.J."/>
            <person name="Casewell N.R."/>
            <person name="Henkel C.V."/>
            <person name="Heimberg A.M."/>
            <person name="Jansen H.J."/>
            <person name="McCleary R.J."/>
            <person name="Kerkkamp H.M."/>
            <person name="Vos R.A."/>
            <person name="Guerreiro I."/>
            <person name="Calvete J.J."/>
            <person name="Wuster W."/>
            <person name="Woods A.E."/>
            <person name="Logan J.M."/>
            <person name="Harrison R.A."/>
            <person name="Castoe T.A."/>
            <person name="de Koning A.P."/>
            <person name="Pollock D.D."/>
            <person name="Yandell M."/>
            <person name="Calderon D."/>
            <person name="Renjifo C."/>
            <person name="Currier R.B."/>
            <person name="Salgado D."/>
            <person name="Pla D."/>
            <person name="Sanz L."/>
            <person name="Hyder A.S."/>
            <person name="Ribeiro J.M."/>
            <person name="Arntzen J.W."/>
            <person name="van den Thillart G.E."/>
            <person name="Boetzer M."/>
            <person name="Pirovano W."/>
            <person name="Dirks R.P."/>
            <person name="Spaink H.P."/>
            <person name="Duboule D."/>
            <person name="McGlinn E."/>
            <person name="Kini R.M."/>
            <person name="Richardson M.K."/>
        </authorList>
    </citation>
    <scope>NUCLEOTIDE SEQUENCE</scope>
    <source>
        <tissue evidence="4">Blood</tissue>
    </source>
</reference>
<evidence type="ECO:0000256" key="2">
    <source>
        <dbReference type="ARBA" id="ARBA00031310"/>
    </source>
</evidence>
<gene>
    <name evidence="4" type="ORF">L345_13919</name>
</gene>
<evidence type="ECO:0000256" key="3">
    <source>
        <dbReference type="ARBA" id="ARBA00033348"/>
    </source>
</evidence>
<dbReference type="Pfam" id="PF11092">
    <property type="entry name" value="Alveol-reg_P311"/>
    <property type="match status" value="1"/>
</dbReference>
<sequence>MLLLPPLVSLPVSSDALCRRCRRFIITVCGRAPPPLSPSPRTPPAQVYHPRLTVSQKHIPMSHGHGGFIKDNLPIPKEVNRKKNETALFLTPVNGSGHHFNKIYYLSF</sequence>
<dbReference type="GO" id="GO:0045664">
    <property type="term" value="P:regulation of neuron differentiation"/>
    <property type="evidence" value="ECO:0007669"/>
    <property type="project" value="TreeGrafter"/>
</dbReference>
<proteinExistence type="predicted"/>